<dbReference type="Gene3D" id="3.40.190.10">
    <property type="entry name" value="Periplasmic binding protein-like II"/>
    <property type="match status" value="2"/>
</dbReference>
<dbReference type="SUPFAM" id="SSF53720">
    <property type="entry name" value="ALDH-like"/>
    <property type="match status" value="1"/>
</dbReference>
<dbReference type="PROSITE" id="PS00070">
    <property type="entry name" value="ALDEHYDE_DEHYDR_CYS"/>
    <property type="match status" value="1"/>
</dbReference>
<dbReference type="InterPro" id="IPR016160">
    <property type="entry name" value="Ald_DH_CS_CYS"/>
</dbReference>
<dbReference type="Proteomes" id="UP000302139">
    <property type="component" value="Unassembled WGS sequence"/>
</dbReference>
<dbReference type="InterPro" id="IPR029510">
    <property type="entry name" value="Ald_DH_CS_GLU"/>
</dbReference>
<evidence type="ECO:0000313" key="7">
    <source>
        <dbReference type="Proteomes" id="UP000302139"/>
    </source>
</evidence>
<feature type="compositionally biased region" description="Polar residues" evidence="4">
    <location>
        <begin position="489"/>
        <end position="506"/>
    </location>
</feature>
<dbReference type="FunFam" id="3.40.605.10:FF:000001">
    <property type="entry name" value="Aldehyde dehydrogenase 1"/>
    <property type="match status" value="1"/>
</dbReference>
<dbReference type="GO" id="GO:0015846">
    <property type="term" value="P:polyamine transport"/>
    <property type="evidence" value="ECO:0007669"/>
    <property type="project" value="InterPro"/>
</dbReference>
<dbReference type="PRINTS" id="PR00909">
    <property type="entry name" value="SPERMDNBNDNG"/>
</dbReference>
<dbReference type="EMBL" id="BJHX01000001">
    <property type="protein sequence ID" value="GDY62421.1"/>
    <property type="molecule type" value="Genomic_DNA"/>
</dbReference>
<proteinExistence type="inferred from homology"/>
<feature type="region of interest" description="Disordered" evidence="4">
    <location>
        <begin position="372"/>
        <end position="527"/>
    </location>
</feature>
<keyword evidence="1 3" id="KW-0560">Oxidoreductase</keyword>
<accession>A0A4D4LLF9</accession>
<feature type="domain" description="Aldehyde dehydrogenase" evidence="5">
    <location>
        <begin position="27"/>
        <end position="378"/>
    </location>
</feature>
<evidence type="ECO:0000256" key="4">
    <source>
        <dbReference type="SAM" id="MobiDB-lite"/>
    </source>
</evidence>
<dbReference type="GO" id="GO:0042597">
    <property type="term" value="C:periplasmic space"/>
    <property type="evidence" value="ECO:0007669"/>
    <property type="project" value="InterPro"/>
</dbReference>
<dbReference type="AlphaFoldDB" id="A0A4D4LLF9"/>
<dbReference type="InterPro" id="IPR016161">
    <property type="entry name" value="Ald_DH/histidinol_DH"/>
</dbReference>
<evidence type="ECO:0000259" key="5">
    <source>
        <dbReference type="Pfam" id="PF00171"/>
    </source>
</evidence>
<comment type="similarity">
    <text evidence="3">Belongs to the aldehyde dehydrogenase family.</text>
</comment>
<dbReference type="Pfam" id="PF00171">
    <property type="entry name" value="Aldedh"/>
    <property type="match status" value="1"/>
</dbReference>
<organism evidence="6 7">
    <name type="scientific">Streptomyces avermitilis</name>
    <dbReference type="NCBI Taxonomy" id="33903"/>
    <lineage>
        <taxon>Bacteria</taxon>
        <taxon>Bacillati</taxon>
        <taxon>Actinomycetota</taxon>
        <taxon>Actinomycetes</taxon>
        <taxon>Kitasatosporales</taxon>
        <taxon>Streptomycetaceae</taxon>
        <taxon>Streptomyces</taxon>
    </lineage>
</organism>
<evidence type="ECO:0000313" key="6">
    <source>
        <dbReference type="EMBL" id="GDY62421.1"/>
    </source>
</evidence>
<feature type="active site" evidence="2">
    <location>
        <position position="262"/>
    </location>
</feature>
<evidence type="ECO:0000256" key="3">
    <source>
        <dbReference type="RuleBase" id="RU003345"/>
    </source>
</evidence>
<gene>
    <name evidence="6" type="ORF">SAV14893_018140</name>
</gene>
<name>A0A4D4LLF9_STRAX</name>
<comment type="caution">
    <text evidence="6">The sequence shown here is derived from an EMBL/GenBank/DDBJ whole genome shotgun (WGS) entry which is preliminary data.</text>
</comment>
<dbReference type="InterPro" id="IPR016162">
    <property type="entry name" value="Ald_DH_N"/>
</dbReference>
<dbReference type="InterPro" id="IPR006059">
    <property type="entry name" value="SBP"/>
</dbReference>
<dbReference type="GO" id="GO:0016620">
    <property type="term" value="F:oxidoreductase activity, acting on the aldehyde or oxo group of donors, NAD or NADP as acceptor"/>
    <property type="evidence" value="ECO:0007669"/>
    <property type="project" value="InterPro"/>
</dbReference>
<dbReference type="GO" id="GO:0019808">
    <property type="term" value="F:polyamine binding"/>
    <property type="evidence" value="ECO:0007669"/>
    <property type="project" value="InterPro"/>
</dbReference>
<dbReference type="PROSITE" id="PS00687">
    <property type="entry name" value="ALDEHYDE_DEHYDR_GLU"/>
    <property type="match status" value="1"/>
</dbReference>
<dbReference type="CDD" id="cd13590">
    <property type="entry name" value="PBP2_PotD_PotF_like"/>
    <property type="match status" value="1"/>
</dbReference>
<dbReference type="InterPro" id="IPR015590">
    <property type="entry name" value="Aldehyde_DH_dom"/>
</dbReference>
<dbReference type="Pfam" id="PF13416">
    <property type="entry name" value="SBP_bac_8"/>
    <property type="match status" value="1"/>
</dbReference>
<evidence type="ECO:0000256" key="2">
    <source>
        <dbReference type="PROSITE-ProRule" id="PRU10007"/>
    </source>
</evidence>
<feature type="compositionally biased region" description="Low complexity" evidence="4">
    <location>
        <begin position="386"/>
        <end position="448"/>
    </location>
</feature>
<protein>
    <recommendedName>
        <fullName evidence="5">Aldehyde dehydrogenase domain-containing protein</fullName>
    </recommendedName>
</protein>
<dbReference type="SUPFAM" id="SSF53850">
    <property type="entry name" value="Periplasmic binding protein-like II"/>
    <property type="match status" value="1"/>
</dbReference>
<dbReference type="PANTHER" id="PTHR11699">
    <property type="entry name" value="ALDEHYDE DEHYDROGENASE-RELATED"/>
    <property type="match status" value="1"/>
</dbReference>
<reference evidence="6 7" key="1">
    <citation type="submission" date="2019-04" db="EMBL/GenBank/DDBJ databases">
        <title>Draft genome sequences of Streptomyces avermitilis NBRC 14893.</title>
        <authorList>
            <person name="Komaki H."/>
            <person name="Tamura T."/>
            <person name="Hosoyama A."/>
        </authorList>
    </citation>
    <scope>NUCLEOTIDE SEQUENCE [LARGE SCALE GENOMIC DNA]</scope>
    <source>
        <strain evidence="6 7">NBRC 14893</strain>
    </source>
</reference>
<evidence type="ECO:0000256" key="1">
    <source>
        <dbReference type="ARBA" id="ARBA00023002"/>
    </source>
</evidence>
<dbReference type="Gene3D" id="3.40.309.10">
    <property type="entry name" value="Aldehyde Dehydrogenase, Chain A, domain 2"/>
    <property type="match status" value="1"/>
</dbReference>
<sequence length="949" mass="102184">MHNPGHRFQAQDRFADGAQYIAGRFAKGTSGRRHAVVDPATGEEVYRYELAGTADVDAAVAAARAAFPGWAATTPGDRSDALHRFAAVLADRAEEFARAESLQCGKPLKLTREFDVPGTIDNTSFFAGAARHLQGQSAGEYSGDHTSYIRREPIGVVGSIAPWNYPLQMAAWKVLPAIAAGNTIVLKPAEITPLTSLLFAEAATRAGIPDGVVNIVTGAGRDAGEHLVAHPDVAMTSFTGSTAVGRRVAEIATSTVKRLHLELGGKAPFVVFDDADLDAAVHGAVAGSLINTGQDCTAATRAYVQRPLYEEFVARTAALMETVRLGDPFAHGTDLGPLVSHAQRDRVAGFVDRARAYARVVTGGEIPEELKDGAYYRPRSSPTPPRTARSCSPRSSGPSWWSSPSTATTRASGSPTTLRTGLRPPPGAGTCTARTAPPARSRRAACGSTTTFRSSARCRTADTRRPASARTCPRTRSRSTPRSSTLCSITQQLSERTGTARSSGTGRNRFPATAGWHHRPSTKAEPLHRKGITHMEQYEPDRLSPAQLAAVRRSFRNGRASLTRRSLLRASAGGALAVGGLGALSACGIPAAGRTEGGVSAEDHSAEEKTINFSNWPEYIDVDDSGKRHPTLDAFAKRTGIQVKYTEDINDNDEFFGKIQPQLAAGQSTGRDLIVLTDWLAARMIRLGYVQKLDPSHLPHAFANLSDQFRAPDWDPGRAYSYPWQGISTVIAYNKKALDGVEVKSVSDLLDNPKLKGRVGFLTEMRDSVGMTMLDMGKDPAKFTDDDYDAVIARLQKAVDKGQIRRFTGNDYTSDLSKGDFAACIAWAGDIVQLQADNPDVGYVIPDSGYMTSTDNMLIPNKARHKTNAERLIDYYYELEPAAELAAYINYVSPVAGVQPYLAKIDKSAADNPLIVPDKAMQAKSHAFRSLSSKEETAYQQKFAKLTGA</sequence>
<dbReference type="InterPro" id="IPR001188">
    <property type="entry name" value="Sperm_putr-bd"/>
</dbReference>
<dbReference type="Gene3D" id="3.40.605.10">
    <property type="entry name" value="Aldehyde Dehydrogenase, Chain A, domain 1"/>
    <property type="match status" value="1"/>
</dbReference>
<dbReference type="InterPro" id="IPR016163">
    <property type="entry name" value="Ald_DH_C"/>
</dbReference>